<keyword evidence="3" id="KW-1185">Reference proteome</keyword>
<feature type="signal peptide" evidence="1">
    <location>
        <begin position="1"/>
        <end position="20"/>
    </location>
</feature>
<evidence type="ECO:0000256" key="1">
    <source>
        <dbReference type="SAM" id="SignalP"/>
    </source>
</evidence>
<comment type="caution">
    <text evidence="2">The sequence shown here is derived from an EMBL/GenBank/DDBJ whole genome shotgun (WGS) entry which is preliminary data.</text>
</comment>
<dbReference type="EMBL" id="JARKIB010000160">
    <property type="protein sequence ID" value="KAJ7730297.1"/>
    <property type="molecule type" value="Genomic_DNA"/>
</dbReference>
<organism evidence="2 3">
    <name type="scientific">Mycena metata</name>
    <dbReference type="NCBI Taxonomy" id="1033252"/>
    <lineage>
        <taxon>Eukaryota</taxon>
        <taxon>Fungi</taxon>
        <taxon>Dikarya</taxon>
        <taxon>Basidiomycota</taxon>
        <taxon>Agaricomycotina</taxon>
        <taxon>Agaricomycetes</taxon>
        <taxon>Agaricomycetidae</taxon>
        <taxon>Agaricales</taxon>
        <taxon>Marasmiineae</taxon>
        <taxon>Mycenaceae</taxon>
        <taxon>Mycena</taxon>
    </lineage>
</organism>
<evidence type="ECO:0000313" key="3">
    <source>
        <dbReference type="Proteomes" id="UP001215598"/>
    </source>
</evidence>
<evidence type="ECO:0008006" key="4">
    <source>
        <dbReference type="Google" id="ProtNLM"/>
    </source>
</evidence>
<gene>
    <name evidence="2" type="ORF">B0H16DRAFT_1585232</name>
</gene>
<keyword evidence="1" id="KW-0732">Signal</keyword>
<reference evidence="2" key="1">
    <citation type="submission" date="2023-03" db="EMBL/GenBank/DDBJ databases">
        <title>Massive genome expansion in bonnet fungi (Mycena s.s.) driven by repeated elements and novel gene families across ecological guilds.</title>
        <authorList>
            <consortium name="Lawrence Berkeley National Laboratory"/>
            <person name="Harder C.B."/>
            <person name="Miyauchi S."/>
            <person name="Viragh M."/>
            <person name="Kuo A."/>
            <person name="Thoen E."/>
            <person name="Andreopoulos B."/>
            <person name="Lu D."/>
            <person name="Skrede I."/>
            <person name="Drula E."/>
            <person name="Henrissat B."/>
            <person name="Morin E."/>
            <person name="Kohler A."/>
            <person name="Barry K."/>
            <person name="LaButti K."/>
            <person name="Morin E."/>
            <person name="Salamov A."/>
            <person name="Lipzen A."/>
            <person name="Mereny Z."/>
            <person name="Hegedus B."/>
            <person name="Baldrian P."/>
            <person name="Stursova M."/>
            <person name="Weitz H."/>
            <person name="Taylor A."/>
            <person name="Grigoriev I.V."/>
            <person name="Nagy L.G."/>
            <person name="Martin F."/>
            <person name="Kauserud H."/>
        </authorList>
    </citation>
    <scope>NUCLEOTIDE SEQUENCE</scope>
    <source>
        <strain evidence="2">CBHHK182m</strain>
    </source>
</reference>
<protein>
    <recommendedName>
        <fullName evidence="4">Secreted protein</fullName>
    </recommendedName>
</protein>
<dbReference type="Proteomes" id="UP001215598">
    <property type="component" value="Unassembled WGS sequence"/>
</dbReference>
<dbReference type="AlphaFoldDB" id="A0AAD7HX43"/>
<feature type="chain" id="PRO_5042292567" description="Secreted protein" evidence="1">
    <location>
        <begin position="21"/>
        <end position="107"/>
    </location>
</feature>
<evidence type="ECO:0000313" key="2">
    <source>
        <dbReference type="EMBL" id="KAJ7730297.1"/>
    </source>
</evidence>
<name>A0AAD7HX43_9AGAR</name>
<sequence length="107" mass="12069">MFILILILSSAVTTLPNTNAYDESFIAHHTSPLRGFYRQPSLRSSAHIRLTFARLPEYFSSQPCPFNNRYFNRASSRFNPIICTEFYGPNYGIHSGCVAKSAKSQSA</sequence>
<accession>A0AAD7HX43</accession>
<proteinExistence type="predicted"/>